<evidence type="ECO:0000259" key="6">
    <source>
        <dbReference type="Pfam" id="PF07992"/>
    </source>
</evidence>
<dbReference type="GO" id="GO:0050660">
    <property type="term" value="F:flavin adenine dinucleotide binding"/>
    <property type="evidence" value="ECO:0007669"/>
    <property type="project" value="TreeGrafter"/>
</dbReference>
<dbReference type="Gene3D" id="3.50.50.100">
    <property type="match status" value="1"/>
</dbReference>
<name>A0A9P6U7L0_9FUNG</name>
<dbReference type="PRINTS" id="PR00368">
    <property type="entry name" value="FADPNR"/>
</dbReference>
<comment type="caution">
    <text evidence="7">The sequence shown here is derived from an EMBL/GenBank/DDBJ whole genome shotgun (WGS) entry which is preliminary data.</text>
</comment>
<dbReference type="OrthoDB" id="202203at2759"/>
<comment type="similarity">
    <text evidence="1">Belongs to the FAD-dependent oxidoreductase family.</text>
</comment>
<accession>A0A9P6U7L0</accession>
<dbReference type="PANTHER" id="PTHR43735:SF3">
    <property type="entry name" value="FERROPTOSIS SUPPRESSOR PROTEIN 1"/>
    <property type="match status" value="1"/>
</dbReference>
<evidence type="ECO:0000256" key="1">
    <source>
        <dbReference type="ARBA" id="ARBA00006442"/>
    </source>
</evidence>
<dbReference type="GO" id="GO:0005737">
    <property type="term" value="C:cytoplasm"/>
    <property type="evidence" value="ECO:0007669"/>
    <property type="project" value="TreeGrafter"/>
</dbReference>
<proteinExistence type="inferred from homology"/>
<evidence type="ECO:0000256" key="4">
    <source>
        <dbReference type="ARBA" id="ARBA00023002"/>
    </source>
</evidence>
<keyword evidence="5" id="KW-0472">Membrane</keyword>
<keyword evidence="8" id="KW-1185">Reference proteome</keyword>
<dbReference type="PANTHER" id="PTHR43735">
    <property type="entry name" value="APOPTOSIS-INDUCING FACTOR 1"/>
    <property type="match status" value="1"/>
</dbReference>
<evidence type="ECO:0000256" key="2">
    <source>
        <dbReference type="ARBA" id="ARBA00022630"/>
    </source>
</evidence>
<evidence type="ECO:0000313" key="8">
    <source>
        <dbReference type="Proteomes" id="UP000726737"/>
    </source>
</evidence>
<dbReference type="EMBL" id="JAAAJA010000082">
    <property type="protein sequence ID" value="KAG0263094.1"/>
    <property type="molecule type" value="Genomic_DNA"/>
</dbReference>
<keyword evidence="3" id="KW-0274">FAD</keyword>
<dbReference type="SUPFAM" id="SSF51905">
    <property type="entry name" value="FAD/NAD(P)-binding domain"/>
    <property type="match status" value="1"/>
</dbReference>
<dbReference type="Proteomes" id="UP000726737">
    <property type="component" value="Unassembled WGS sequence"/>
</dbReference>
<dbReference type="AlphaFoldDB" id="A0A9P6U7L0"/>
<evidence type="ECO:0000256" key="3">
    <source>
        <dbReference type="ARBA" id="ARBA00022827"/>
    </source>
</evidence>
<feature type="domain" description="FAD/NAD(P)-binding" evidence="6">
    <location>
        <begin position="8"/>
        <end position="308"/>
    </location>
</feature>
<dbReference type="GO" id="GO:0004174">
    <property type="term" value="F:electron-transferring-flavoprotein dehydrogenase activity"/>
    <property type="evidence" value="ECO:0007669"/>
    <property type="project" value="TreeGrafter"/>
</dbReference>
<dbReference type="InterPro" id="IPR036188">
    <property type="entry name" value="FAD/NAD-bd_sf"/>
</dbReference>
<evidence type="ECO:0000256" key="5">
    <source>
        <dbReference type="SAM" id="Phobius"/>
    </source>
</evidence>
<evidence type="ECO:0000313" key="7">
    <source>
        <dbReference type="EMBL" id="KAG0263094.1"/>
    </source>
</evidence>
<keyword evidence="5" id="KW-1133">Transmembrane helix</keyword>
<reference evidence="7" key="1">
    <citation type="journal article" date="2020" name="Fungal Divers.">
        <title>Resolving the Mortierellaceae phylogeny through synthesis of multi-gene phylogenetics and phylogenomics.</title>
        <authorList>
            <person name="Vandepol N."/>
            <person name="Liber J."/>
            <person name="Desiro A."/>
            <person name="Na H."/>
            <person name="Kennedy M."/>
            <person name="Barry K."/>
            <person name="Grigoriev I.V."/>
            <person name="Miller A.N."/>
            <person name="O'Donnell K."/>
            <person name="Stajich J.E."/>
            <person name="Bonito G."/>
        </authorList>
    </citation>
    <scope>NUCLEOTIDE SEQUENCE</scope>
    <source>
        <strain evidence="7">KOD948</strain>
    </source>
</reference>
<feature type="transmembrane region" description="Helical" evidence="5">
    <location>
        <begin position="7"/>
        <end position="29"/>
    </location>
</feature>
<keyword evidence="4" id="KW-0560">Oxidoreductase</keyword>
<dbReference type="InterPro" id="IPR023753">
    <property type="entry name" value="FAD/NAD-binding_dom"/>
</dbReference>
<organism evidence="7 8">
    <name type="scientific">Mortierella polycephala</name>
    <dbReference type="NCBI Taxonomy" id="41804"/>
    <lineage>
        <taxon>Eukaryota</taxon>
        <taxon>Fungi</taxon>
        <taxon>Fungi incertae sedis</taxon>
        <taxon>Mucoromycota</taxon>
        <taxon>Mortierellomycotina</taxon>
        <taxon>Mortierellomycetes</taxon>
        <taxon>Mortierellales</taxon>
        <taxon>Mortierellaceae</taxon>
        <taxon>Mortierella</taxon>
    </lineage>
</organism>
<protein>
    <recommendedName>
        <fullName evidence="6">FAD/NAD(P)-binding domain-containing protein</fullName>
    </recommendedName>
</protein>
<dbReference type="Pfam" id="PF07992">
    <property type="entry name" value="Pyr_redox_2"/>
    <property type="match status" value="1"/>
</dbReference>
<keyword evidence="2" id="KW-0285">Flavoprotein</keyword>
<gene>
    <name evidence="7" type="ORF">BG011_009297</name>
</gene>
<sequence length="393" mass="42314">MTITNPIKIVVVGGSFAGIAVINTLLSALGPSSKNIEITLIERRDARHHSLGAFRALINEEFHSQIWVPYTSLFPKDSPHKVIQGQLSEVHHGYIVLGTGQSIAFDYLTLCTGSSNPAPAKFNVDFSKEAIEITNKTREDIKKSNNIVIIGGGACGVEMSGEIKTAFPEKTVTLIHASGTLIDYPGYADKLKSTALTHLQALGVDVVLNERITIEGLDYNNAIQVAPRTIHTKAGKTIESDMQFLAVGIQVDTSYMSTLRPPENSNFDPQTIINEGTHTIKVQKTFQVVGFDHIFAVGDCSDFSKVPTAAACTYTGPTVAKNILALIEADTKNKKAKLVKGSGPPAIMCLATGPTTGVTHLPLFGAKFHNFFSRAFKSKDLMIGLSTAAMNIK</sequence>
<keyword evidence="5" id="KW-0812">Transmembrane</keyword>